<dbReference type="InterPro" id="IPR046300">
    <property type="entry name" value="DUF6415"/>
</dbReference>
<dbReference type="AlphaFoldDB" id="L8PDZ7"/>
<keyword evidence="1" id="KW-0472">Membrane</keyword>
<comment type="caution">
    <text evidence="2">The sequence shown here is derived from an EMBL/GenBank/DDBJ whole genome shotgun (WGS) entry which is preliminary data.</text>
</comment>
<dbReference type="Proteomes" id="UP000011205">
    <property type="component" value="Unassembled WGS sequence"/>
</dbReference>
<evidence type="ECO:0000313" key="3">
    <source>
        <dbReference type="Proteomes" id="UP000011205"/>
    </source>
</evidence>
<gene>
    <name evidence="2" type="ORF">STVIR_3116</name>
</gene>
<organism evidence="2 3">
    <name type="scientific">Streptomyces viridochromogenes Tue57</name>
    <dbReference type="NCBI Taxonomy" id="1160705"/>
    <lineage>
        <taxon>Bacteria</taxon>
        <taxon>Bacillati</taxon>
        <taxon>Actinomycetota</taxon>
        <taxon>Actinomycetes</taxon>
        <taxon>Kitasatosporales</taxon>
        <taxon>Streptomycetaceae</taxon>
        <taxon>Streptomyces</taxon>
    </lineage>
</organism>
<keyword evidence="1" id="KW-0812">Transmembrane</keyword>
<dbReference type="Pfam" id="PF19979">
    <property type="entry name" value="DUF6415"/>
    <property type="match status" value="1"/>
</dbReference>
<reference evidence="2 3" key="1">
    <citation type="journal article" date="2013" name="Genome Announc.">
        <title>Draft Genome Sequence of Streptomyces viridochromogenes Strain Tu57, Producer of Avilamycin.</title>
        <authorList>
            <person name="Gruning B.A."/>
            <person name="Erxleben A."/>
            <person name="Hahnlein A."/>
            <person name="Gunther S."/>
        </authorList>
    </citation>
    <scope>NUCLEOTIDE SEQUENCE [LARGE SCALE GENOMIC DNA]</scope>
    <source>
        <strain evidence="2 3">Tue57</strain>
    </source>
</reference>
<sequence>MRCLTARMRALHPHGDVRARDGFQLTHPALRGYPGDRCGCLGLGPARFAQKCGEGDVSHTGHGLPLGSEMIFDAFDGLGGRAGIPPNRDSRFAQRSDRITHFARRPRSTWPDLNRSCVMRLSLAPRQDARQRVALSRKDRVAVEPVAQRDQAVAATETVALVLDEDSPLPETTADVEDLARRLRSHIDRLGVMVPKEEPALRHAQRLGSAAVPDGYMPSRVHLVKLAEAAQELVATTEAHGTSRAMRQRGRRGWTPPINLLRGTVFAVAFACLVLAASMPRA</sequence>
<accession>L8PDZ7</accession>
<dbReference type="PATRIC" id="fig|1160705.3.peg.3093"/>
<protein>
    <submittedName>
        <fullName evidence="2">Uncharacterized protein</fullName>
    </submittedName>
</protein>
<proteinExistence type="predicted"/>
<feature type="transmembrane region" description="Helical" evidence="1">
    <location>
        <begin position="259"/>
        <end position="279"/>
    </location>
</feature>
<dbReference type="EMBL" id="AMLP01000102">
    <property type="protein sequence ID" value="ELS55771.1"/>
    <property type="molecule type" value="Genomic_DNA"/>
</dbReference>
<evidence type="ECO:0000313" key="2">
    <source>
        <dbReference type="EMBL" id="ELS55771.1"/>
    </source>
</evidence>
<keyword evidence="1" id="KW-1133">Transmembrane helix</keyword>
<evidence type="ECO:0000256" key="1">
    <source>
        <dbReference type="SAM" id="Phobius"/>
    </source>
</evidence>
<name>L8PDZ7_STRVR</name>